<reference evidence="4" key="1">
    <citation type="submission" date="2020-01" db="EMBL/GenBank/DDBJ databases">
        <authorList>
            <person name="Rat A."/>
        </authorList>
    </citation>
    <scope>NUCLEOTIDE SEQUENCE</scope>
    <source>
        <strain evidence="4">LMG 31161</strain>
    </source>
</reference>
<dbReference type="PROSITE" id="PS51257">
    <property type="entry name" value="PROKAR_LIPOPROTEIN"/>
    <property type="match status" value="1"/>
</dbReference>
<feature type="signal peptide" evidence="3">
    <location>
        <begin position="1"/>
        <end position="28"/>
    </location>
</feature>
<gene>
    <name evidence="5" type="ORF">GWK15_12265</name>
    <name evidence="4" type="ORF">GXW75_07805</name>
</gene>
<reference evidence="5 6" key="2">
    <citation type="submission" date="2020-02" db="EMBL/GenBank/DDBJ databases">
        <authorList>
            <person name="Sun Q."/>
            <person name="Inoue M."/>
        </authorList>
    </citation>
    <scope>NUCLEOTIDE SEQUENCE [LARGE SCALE GENOMIC DNA]</scope>
    <source>
        <strain evidence="5 6">KCTC 22478</strain>
    </source>
</reference>
<evidence type="ECO:0000256" key="2">
    <source>
        <dbReference type="SAM" id="Phobius"/>
    </source>
</evidence>
<feature type="transmembrane region" description="Helical" evidence="2">
    <location>
        <begin position="263"/>
        <end position="288"/>
    </location>
</feature>
<evidence type="ECO:0000313" key="4">
    <source>
        <dbReference type="EMBL" id="MBR0659147.1"/>
    </source>
</evidence>
<dbReference type="EMBL" id="JAAEDK010000014">
    <property type="protein sequence ID" value="MBR0659147.1"/>
    <property type="molecule type" value="Genomic_DNA"/>
</dbReference>
<keyword evidence="3" id="KW-0732">Signal</keyword>
<name>A0A9X9WFN7_9PROT</name>
<dbReference type="EMBL" id="JAAVUP010000003">
    <property type="protein sequence ID" value="NKE17719.1"/>
    <property type="molecule type" value="Genomic_DNA"/>
</dbReference>
<protein>
    <recommendedName>
        <fullName evidence="8">Protein BatD</fullName>
    </recommendedName>
</protein>
<comment type="caution">
    <text evidence="4">The sequence shown here is derived from an EMBL/GenBank/DDBJ whole genome shotgun (WGS) entry which is preliminary data.</text>
</comment>
<evidence type="ECO:0000313" key="5">
    <source>
        <dbReference type="EMBL" id="NKE17719.1"/>
    </source>
</evidence>
<proteinExistence type="predicted"/>
<evidence type="ECO:0000256" key="3">
    <source>
        <dbReference type="SAM" id="SignalP"/>
    </source>
</evidence>
<feature type="region of interest" description="Disordered" evidence="1">
    <location>
        <begin position="227"/>
        <end position="248"/>
    </location>
</feature>
<dbReference type="RefSeq" id="WP_168041624.1">
    <property type="nucleotide sequence ID" value="NZ_JAAEDK010000014.1"/>
</dbReference>
<evidence type="ECO:0000313" key="7">
    <source>
        <dbReference type="Proteomes" id="UP001138708"/>
    </source>
</evidence>
<dbReference type="AlphaFoldDB" id="A0A9X9WFN7"/>
<organism evidence="4 7">
    <name type="scientific">Neoroseomonas oryzicola</name>
    <dbReference type="NCBI Taxonomy" id="535904"/>
    <lineage>
        <taxon>Bacteria</taxon>
        <taxon>Pseudomonadati</taxon>
        <taxon>Pseudomonadota</taxon>
        <taxon>Alphaproteobacteria</taxon>
        <taxon>Acetobacterales</taxon>
        <taxon>Acetobacteraceae</taxon>
        <taxon>Neoroseomonas</taxon>
    </lineage>
</organism>
<feature type="compositionally biased region" description="Basic and acidic residues" evidence="1">
    <location>
        <begin position="227"/>
        <end position="243"/>
    </location>
</feature>
<accession>A0A9X9WFN7</accession>
<keyword evidence="2" id="KW-0472">Membrane</keyword>
<keyword evidence="2" id="KW-0812">Transmembrane</keyword>
<feature type="chain" id="PRO_5040766266" description="Protein BatD" evidence="3">
    <location>
        <begin position="29"/>
        <end position="459"/>
    </location>
</feature>
<sequence length="459" mass="48985">MRSRRAERRRRAACAAMALMLGGCDALARRHLAELPLAPGTTDSVVLLRVTDPPGGPARAASLAEVAFAPYGEPARRYAPPQLGTDLAGAPSHAAGNDGWVNLAMGPRRYVFRLRPAGARGPEGDARFAFSVPQTPATIYIGSFRRDCGPSRSEGCRILPDAVDETDAAVGMLARTNPAAGTPRRALAQPYPPRLAPLGLAAPATAELRVNPEGWRQALNWNALIDSERRRAPDGQGEPRSEAWPEQAGELRSVNLDFSGSGGIAAIVILPAAVVVALPIALVVHGIITDVRRRRAEDALRDATEQAAALERARERWGACLSGMATTLNPAGVERHLRASPLHAARGTPWRAEVARLVLRPCAPEGENRYGLEVMTRWTALRAGEAPPIYDAAYTRGVAGAILDARLRHAQRAPWDLPTATEAACRPLAEWCGEDGSARLLEEVLRGVAEARDAIAAGR</sequence>
<keyword evidence="6" id="KW-1185">Reference proteome</keyword>
<evidence type="ECO:0008006" key="8">
    <source>
        <dbReference type="Google" id="ProtNLM"/>
    </source>
</evidence>
<dbReference type="Proteomes" id="UP001138708">
    <property type="component" value="Unassembled WGS sequence"/>
</dbReference>
<evidence type="ECO:0000256" key="1">
    <source>
        <dbReference type="SAM" id="MobiDB-lite"/>
    </source>
</evidence>
<dbReference type="Proteomes" id="UP000746741">
    <property type="component" value="Unassembled WGS sequence"/>
</dbReference>
<evidence type="ECO:0000313" key="6">
    <source>
        <dbReference type="Proteomes" id="UP000746741"/>
    </source>
</evidence>
<keyword evidence="2" id="KW-1133">Transmembrane helix</keyword>
<reference evidence="4" key="3">
    <citation type="journal article" date="2021" name="Syst. Appl. Microbiol.">
        <title>Roseomonas hellenica sp. nov., isolated from roots of wild-growing Alkanna tinctoria.</title>
        <authorList>
            <person name="Rat A."/>
            <person name="Naranjo H.D."/>
            <person name="Lebbe L."/>
            <person name="Cnockaert M."/>
            <person name="Krigas N."/>
            <person name="Grigoriadou K."/>
            <person name="Maloupa E."/>
            <person name="Willems A."/>
        </authorList>
    </citation>
    <scope>NUCLEOTIDE SEQUENCE</scope>
    <source>
        <strain evidence="4">LMG 31161</strain>
    </source>
</reference>